<evidence type="ECO:0000259" key="2">
    <source>
        <dbReference type="Pfam" id="PF08241"/>
    </source>
</evidence>
<dbReference type="GO" id="GO:0008757">
    <property type="term" value="F:S-adenosylmethionine-dependent methyltransferase activity"/>
    <property type="evidence" value="ECO:0007669"/>
    <property type="project" value="InterPro"/>
</dbReference>
<keyword evidence="3" id="KW-0808">Transferase</keyword>
<dbReference type="EMBL" id="FMHV01000002">
    <property type="protein sequence ID" value="SCL35722.1"/>
    <property type="molecule type" value="Genomic_DNA"/>
</dbReference>
<feature type="compositionally biased region" description="Polar residues" evidence="1">
    <location>
        <begin position="1"/>
        <end position="15"/>
    </location>
</feature>
<dbReference type="InterPro" id="IPR029063">
    <property type="entry name" value="SAM-dependent_MTases_sf"/>
</dbReference>
<dbReference type="OrthoDB" id="65624at2"/>
<dbReference type="Proteomes" id="UP000199413">
    <property type="component" value="Unassembled WGS sequence"/>
</dbReference>
<feature type="region of interest" description="Disordered" evidence="1">
    <location>
        <begin position="1"/>
        <end position="22"/>
    </location>
</feature>
<gene>
    <name evidence="3" type="ORF">GA0070624_5338</name>
</gene>
<organism evidence="3 4">
    <name type="scientific">Micromonospora rhizosphaerae</name>
    <dbReference type="NCBI Taxonomy" id="568872"/>
    <lineage>
        <taxon>Bacteria</taxon>
        <taxon>Bacillati</taxon>
        <taxon>Actinomycetota</taxon>
        <taxon>Actinomycetes</taxon>
        <taxon>Micromonosporales</taxon>
        <taxon>Micromonosporaceae</taxon>
        <taxon>Micromonospora</taxon>
    </lineage>
</organism>
<dbReference type="Pfam" id="PF08241">
    <property type="entry name" value="Methyltransf_11"/>
    <property type="match status" value="1"/>
</dbReference>
<dbReference type="InterPro" id="IPR013216">
    <property type="entry name" value="Methyltransf_11"/>
</dbReference>
<keyword evidence="4" id="KW-1185">Reference proteome</keyword>
<protein>
    <submittedName>
        <fullName evidence="3">Phosphatidylethanolamine N-methyltransferase /phosphatidyl-N-methylethanolamine N-methyltransferase</fullName>
    </submittedName>
</protein>
<evidence type="ECO:0000313" key="4">
    <source>
        <dbReference type="Proteomes" id="UP000199413"/>
    </source>
</evidence>
<dbReference type="AlphaFoldDB" id="A0A1C6T2D1"/>
<accession>A0A1C6T2D1</accession>
<evidence type="ECO:0000313" key="3">
    <source>
        <dbReference type="EMBL" id="SCL35722.1"/>
    </source>
</evidence>
<dbReference type="Gene3D" id="3.40.50.150">
    <property type="entry name" value="Vaccinia Virus protein VP39"/>
    <property type="match status" value="1"/>
</dbReference>
<dbReference type="GO" id="GO:0032259">
    <property type="term" value="P:methylation"/>
    <property type="evidence" value="ECO:0007669"/>
    <property type="project" value="UniProtKB-KW"/>
</dbReference>
<dbReference type="PANTHER" id="PTHR45036:SF1">
    <property type="entry name" value="METHYLTRANSFERASE LIKE 7A"/>
    <property type="match status" value="1"/>
</dbReference>
<reference evidence="4" key="1">
    <citation type="submission" date="2016-06" db="EMBL/GenBank/DDBJ databases">
        <authorList>
            <person name="Varghese N."/>
            <person name="Submissions Spin"/>
        </authorList>
    </citation>
    <scope>NUCLEOTIDE SEQUENCE [LARGE SCALE GENOMIC DNA]</scope>
    <source>
        <strain evidence="4">DSM 45431</strain>
    </source>
</reference>
<dbReference type="CDD" id="cd02440">
    <property type="entry name" value="AdoMet_MTases"/>
    <property type="match status" value="1"/>
</dbReference>
<dbReference type="SUPFAM" id="SSF53335">
    <property type="entry name" value="S-adenosyl-L-methionine-dependent methyltransferases"/>
    <property type="match status" value="1"/>
</dbReference>
<dbReference type="InterPro" id="IPR052356">
    <property type="entry name" value="Thiol_S-MT"/>
</dbReference>
<proteinExistence type="predicted"/>
<sequence length="221" mass="24419">MTNTAKPETGESPTARQKRVWDKSAPSYDKQIAFFEKTWFAGGRQWLGQRAHGRVLEVAIGTGRNLPHYRSDTTITGIELSPAMLAIARERAADLGRKVDLREGDAERLPFDDASFDTVVCALSLCTIPDPAAAIAEMHRVLVPDGTLLLVDHIASSWPPIRAAQWLLERITIRAAGEHFTRRQLSLVQAASFEIEEAERLKAGTVERIRARKLAPPETGA</sequence>
<evidence type="ECO:0000256" key="1">
    <source>
        <dbReference type="SAM" id="MobiDB-lite"/>
    </source>
</evidence>
<dbReference type="PANTHER" id="PTHR45036">
    <property type="entry name" value="METHYLTRANSFERASE LIKE 7B"/>
    <property type="match status" value="1"/>
</dbReference>
<dbReference type="STRING" id="568872.GA0070624_5338"/>
<name>A0A1C6T2D1_9ACTN</name>
<dbReference type="RefSeq" id="WP_091345626.1">
    <property type="nucleotide sequence ID" value="NZ_FMHV01000002.1"/>
</dbReference>
<keyword evidence="3" id="KW-0489">Methyltransferase</keyword>
<feature type="domain" description="Methyltransferase type 11" evidence="2">
    <location>
        <begin position="56"/>
        <end position="149"/>
    </location>
</feature>